<dbReference type="HOGENOM" id="CLU_2235261_0_0_4"/>
<evidence type="ECO:0000313" key="1">
    <source>
        <dbReference type="EMBL" id="CCG18775.1"/>
    </source>
</evidence>
<accession>I7J064</accession>
<dbReference type="KEGG" id="teg:KUK_1485"/>
<protein>
    <submittedName>
        <fullName evidence="1">Uncharacterized protein</fullName>
    </submittedName>
</protein>
<gene>
    <name evidence="1" type="ORF">KUK_1485</name>
</gene>
<dbReference type="AlphaFoldDB" id="I7J064"/>
<dbReference type="RefSeq" id="WP_015555750.1">
    <property type="nucleotide sequence ID" value="NC_021036.1"/>
</dbReference>
<dbReference type="EMBL" id="HE681423">
    <property type="protein sequence ID" value="CCG18775.1"/>
    <property type="molecule type" value="Genomic_DNA"/>
</dbReference>
<name>I7J064_9BURK</name>
<reference evidence="1" key="1">
    <citation type="journal article" date="2012" name="Vet. Microbiol.">
        <title>Comparative genomic analyses of the Taylorellae.</title>
        <authorList>
            <person name="Hauser H."/>
            <person name="Richter D.C."/>
            <person name="van Tonder A."/>
            <person name="Clark L."/>
            <person name="Preston A."/>
        </authorList>
    </citation>
    <scope>NUCLEOTIDE SEQUENCE</scope>
    <source>
        <strain evidence="1">14/56</strain>
    </source>
</reference>
<sequence>MDLNLVEEFINRLGASQVSNDGLLEARYLVVNGKVTTTALLFGKNPTKYLPQARVKVIKHEGNTAKVGTEINIVKEVTFDDCIPKIVDKCASFIRTPLREFQYLD</sequence>
<proteinExistence type="predicted"/>
<organism evidence="1">
    <name type="scientific">Taylorella equigenitalis 14/56</name>
    <dbReference type="NCBI Taxonomy" id="1091497"/>
    <lineage>
        <taxon>Bacteria</taxon>
        <taxon>Pseudomonadati</taxon>
        <taxon>Pseudomonadota</taxon>
        <taxon>Betaproteobacteria</taxon>
        <taxon>Burkholderiales</taxon>
        <taxon>Alcaligenaceae</taxon>
        <taxon>Taylorella</taxon>
    </lineage>
</organism>